<dbReference type="Proteomes" id="UP000007013">
    <property type="component" value="Chromosome"/>
</dbReference>
<reference evidence="1 2" key="1">
    <citation type="journal article" date="2011" name="J. Bacteriol.">
        <title>Genome sequence of the verrucomicrobium Opitutus terrae PB90-1, an abundant inhabitant of rice paddy soil ecosystems.</title>
        <authorList>
            <person name="van Passel M.W."/>
            <person name="Kant R."/>
            <person name="Palva A."/>
            <person name="Copeland A."/>
            <person name="Lucas S."/>
            <person name="Lapidus A."/>
            <person name="Glavina del Rio T."/>
            <person name="Pitluck S."/>
            <person name="Goltsman E."/>
            <person name="Clum A."/>
            <person name="Sun H."/>
            <person name="Schmutz J."/>
            <person name="Larimer F.W."/>
            <person name="Land M.L."/>
            <person name="Hauser L."/>
            <person name="Kyrpides N."/>
            <person name="Mikhailova N."/>
            <person name="Richardson P.P."/>
            <person name="Janssen P.H."/>
            <person name="de Vos W.M."/>
            <person name="Smidt H."/>
        </authorList>
    </citation>
    <scope>NUCLEOTIDE SEQUENCE [LARGE SCALE GENOMIC DNA]</scope>
    <source>
        <strain evidence="2">DSM 11246 / JCM 15787 / PB90-1</strain>
    </source>
</reference>
<evidence type="ECO:0000313" key="1">
    <source>
        <dbReference type="EMBL" id="ACB76704.1"/>
    </source>
</evidence>
<dbReference type="STRING" id="452637.Oter_3427"/>
<dbReference type="AlphaFoldDB" id="B1ZV37"/>
<dbReference type="RefSeq" id="WP_012376233.1">
    <property type="nucleotide sequence ID" value="NC_010571.1"/>
</dbReference>
<accession>B1ZV37</accession>
<proteinExistence type="predicted"/>
<sequence>MRLPRLQVRLGNTVTWQIDIARDGAAMDLDGCLVEATIKRWTDAPLEDAPVVLTARSGEAITHSAVRGRAFIHLSRAAIGELDRSQIYSLEVVVSDAGDHRSTPDGLFLRLEVLPSHGR</sequence>
<dbReference type="KEGG" id="ote:Oter_3427"/>
<protein>
    <submittedName>
        <fullName evidence="1">Uncharacterized protein</fullName>
    </submittedName>
</protein>
<name>B1ZV37_OPITP</name>
<dbReference type="HOGENOM" id="CLU_2059008_0_0_0"/>
<evidence type="ECO:0000313" key="2">
    <source>
        <dbReference type="Proteomes" id="UP000007013"/>
    </source>
</evidence>
<gene>
    <name evidence="1" type="ordered locus">Oter_3427</name>
</gene>
<keyword evidence="2" id="KW-1185">Reference proteome</keyword>
<dbReference type="EMBL" id="CP001032">
    <property type="protein sequence ID" value="ACB76704.1"/>
    <property type="molecule type" value="Genomic_DNA"/>
</dbReference>
<organism evidence="1 2">
    <name type="scientific">Opitutus terrae (strain DSM 11246 / JCM 15787 / PB90-1)</name>
    <dbReference type="NCBI Taxonomy" id="452637"/>
    <lineage>
        <taxon>Bacteria</taxon>
        <taxon>Pseudomonadati</taxon>
        <taxon>Verrucomicrobiota</taxon>
        <taxon>Opitutia</taxon>
        <taxon>Opitutales</taxon>
        <taxon>Opitutaceae</taxon>
        <taxon>Opitutus</taxon>
    </lineage>
</organism>